<dbReference type="InterPro" id="IPR046818">
    <property type="entry name" value="MmeI_C"/>
</dbReference>
<dbReference type="GO" id="GO:0003676">
    <property type="term" value="F:nucleic acid binding"/>
    <property type="evidence" value="ECO:0007669"/>
    <property type="project" value="InterPro"/>
</dbReference>
<dbReference type="PRINTS" id="PR00507">
    <property type="entry name" value="N12N6MTFRASE"/>
</dbReference>
<evidence type="ECO:0000259" key="7">
    <source>
        <dbReference type="Pfam" id="PF20466"/>
    </source>
</evidence>
<evidence type="ECO:0000256" key="4">
    <source>
        <dbReference type="ARBA" id="ARBA00047942"/>
    </source>
</evidence>
<feature type="domain" description="MmeI-like DNA-methyltransferase" evidence="9">
    <location>
        <begin position="340"/>
        <end position="632"/>
    </location>
</feature>
<dbReference type="Gene3D" id="3.40.50.150">
    <property type="entry name" value="Vaccinia Virus protein VP39"/>
    <property type="match status" value="1"/>
</dbReference>
<evidence type="ECO:0000259" key="6">
    <source>
        <dbReference type="Pfam" id="PF20465"/>
    </source>
</evidence>
<evidence type="ECO:0000313" key="10">
    <source>
        <dbReference type="EMBL" id="MCU7552143.1"/>
    </source>
</evidence>
<feature type="domain" description="MmeI-like C-terminal" evidence="8">
    <location>
        <begin position="861"/>
        <end position="949"/>
    </location>
</feature>
<keyword evidence="3" id="KW-0808">Transferase</keyword>
<dbReference type="EMBL" id="JAOTIF010000029">
    <property type="protein sequence ID" value="MCU7552143.1"/>
    <property type="molecule type" value="Genomic_DNA"/>
</dbReference>
<dbReference type="InterPro" id="IPR029063">
    <property type="entry name" value="SAM-dependent_MTases_sf"/>
</dbReference>
<dbReference type="InterPro" id="IPR046820">
    <property type="entry name" value="MmeI_TRD"/>
</dbReference>
<proteinExistence type="predicted"/>
<evidence type="ECO:0000259" key="8">
    <source>
        <dbReference type="Pfam" id="PF20467"/>
    </source>
</evidence>
<dbReference type="InterPro" id="IPR050953">
    <property type="entry name" value="N4_N6_ade-DNA_methylase"/>
</dbReference>
<reference evidence="10" key="2">
    <citation type="submission" date="2023-04" db="EMBL/GenBank/DDBJ databases">
        <title>Paracnuella aquatica gen. nov., sp. nov., a member of the family Chitinophagaceae isolated from a hot spring.</title>
        <authorList>
            <person name="Wang C."/>
        </authorList>
    </citation>
    <scope>NUCLEOTIDE SEQUENCE</scope>
    <source>
        <strain evidence="10">LB-8</strain>
    </source>
</reference>
<evidence type="ECO:0000256" key="3">
    <source>
        <dbReference type="ARBA" id="ARBA00022679"/>
    </source>
</evidence>
<name>A0A9X3BK38_9BACT</name>
<feature type="domain" description="MmeI-like helicase spacer" evidence="6">
    <location>
        <begin position="186"/>
        <end position="264"/>
    </location>
</feature>
<dbReference type="EC" id="2.1.1.72" evidence="1"/>
<dbReference type="AlphaFoldDB" id="A0A9X3BK38"/>
<reference evidence="10" key="1">
    <citation type="submission" date="2022-09" db="EMBL/GenBank/DDBJ databases">
        <authorList>
            <person name="Yuan C."/>
            <person name="Ke Z."/>
        </authorList>
    </citation>
    <scope>NUCLEOTIDE SEQUENCE</scope>
    <source>
        <strain evidence="10">LB-8</strain>
    </source>
</reference>
<organism evidence="10 11">
    <name type="scientific">Paraflavisolibacter caeni</name>
    <dbReference type="NCBI Taxonomy" id="2982496"/>
    <lineage>
        <taxon>Bacteria</taxon>
        <taxon>Pseudomonadati</taxon>
        <taxon>Bacteroidota</taxon>
        <taxon>Chitinophagia</taxon>
        <taxon>Chitinophagales</taxon>
        <taxon>Chitinophagaceae</taxon>
        <taxon>Paraflavisolibacter</taxon>
    </lineage>
</organism>
<dbReference type="Pfam" id="PF20465">
    <property type="entry name" value="MmeI_hel"/>
    <property type="match status" value="1"/>
</dbReference>
<dbReference type="GO" id="GO:0009007">
    <property type="term" value="F:site-specific DNA-methyltransferase (adenine-specific) activity"/>
    <property type="evidence" value="ECO:0007669"/>
    <property type="project" value="UniProtKB-EC"/>
</dbReference>
<feature type="domain" description="MmeI-like N-terminal" evidence="5">
    <location>
        <begin position="11"/>
        <end position="179"/>
    </location>
</feature>
<comment type="caution">
    <text evidence="10">The sequence shown here is derived from an EMBL/GenBank/DDBJ whole genome shotgun (WGS) entry which is preliminary data.</text>
</comment>
<dbReference type="Proteomes" id="UP001155483">
    <property type="component" value="Unassembled WGS sequence"/>
</dbReference>
<evidence type="ECO:0000256" key="2">
    <source>
        <dbReference type="ARBA" id="ARBA00022603"/>
    </source>
</evidence>
<accession>A0A9X3BK38</accession>
<dbReference type="InterPro" id="IPR046817">
    <property type="entry name" value="MmeI_N"/>
</dbReference>
<dbReference type="Pfam" id="PF20473">
    <property type="entry name" value="MmeI_Mtase"/>
    <property type="match status" value="1"/>
</dbReference>
<gene>
    <name evidence="10" type="ORF">OCK74_23695</name>
</gene>
<sequence length="959" mass="110439">MPLSWSEIKRRAQDFSYDWRQKKTKANKVKNFFPEFLNVFGISRRRVASFECAAQELFSKVESPGNITTNSSLLWKGVILINFESNLTDENFSFKSRIDVLSKLPEKERPRFILASDFVNFCLLDLGNGVRVDFSLTKFVDHVQLFGLLAGYQVRPFKELDPVNIEAAELMGGLHDKLKDLGYAGHPLEVFLIRLVFILFADNTNIFEKGIFLDYIQSCTAEDGSDLAQYFMQLFQVLNTPKDSRSITLDETLQAFPYINGKLFDERFSYSSFDTEVRQMIIDCCLLDWGRISPAIFGSLFQSVMDEKARRNLGAHYTSEKNILKLIKPLFLDKLWQEFESIKTSRTKLLQFHNKISNLRFLDPACGCGNFLIIAYREVRLLEIAIIKELLFRHMKLREEVAASAGIDISVLLKCHVDRYYGIEYEEFPCQIAQVAMWLMDHQMNMQASQIFGCYYVRLPLRKSAHIRHGNALRFDWQRMLVESSNETSAERFDYIFGNPPFVGKQLQNAFQKEDMDLVFAGINGAGVLDYVTAWYIKAAQYMQEYSDHPAGGVKENKTRTYKTKTAFVSTNSIAQGEQVGILWNELFGKYAIKIHFAHRTFKWSNEARGNAAVHVVIIGFANFNVSGKLIYDYEDIKGEALETVVKNVNPYLVEGKDQFIVARAYPICNVSKMYKGSQPTDGGYLLFTDDEKTNFIHQESGAIPYIKPFISAHEFINGEKRWCLWLADATQEELHHLPHVMARIEGVRSVRLKSSKQATVKWAKFPTLFTENRQPDGDYVLIPSHSSENRKYIPIGFMSKDDILNNSCFAVPNATLYEFGILTSEMHTVWVKNTCGRIKSDFRYSNTLNYNNFPWPKGPNEKQIKGVEEAAKEVLNARSHFQKSSIDGQYQREASLADLYHPNSMPQPLLKAHEALDRAVDFCYRLQPFTSETNRMAFLFELHEKYTKKERVVNEEHL</sequence>
<evidence type="ECO:0000259" key="9">
    <source>
        <dbReference type="Pfam" id="PF20473"/>
    </source>
</evidence>
<evidence type="ECO:0000313" key="11">
    <source>
        <dbReference type="Proteomes" id="UP001155483"/>
    </source>
</evidence>
<dbReference type="Pfam" id="PF20467">
    <property type="entry name" value="MmeI_C"/>
    <property type="match status" value="1"/>
</dbReference>
<feature type="domain" description="MmeI-like target recognition" evidence="7">
    <location>
        <begin position="656"/>
        <end position="858"/>
    </location>
</feature>
<dbReference type="InterPro" id="IPR046816">
    <property type="entry name" value="MmeI_Mtase"/>
</dbReference>
<dbReference type="Pfam" id="PF20466">
    <property type="entry name" value="MmeI_TRD"/>
    <property type="match status" value="1"/>
</dbReference>
<dbReference type="SUPFAM" id="SSF53335">
    <property type="entry name" value="S-adenosyl-L-methionine-dependent methyltransferases"/>
    <property type="match status" value="1"/>
</dbReference>
<dbReference type="PROSITE" id="PS00092">
    <property type="entry name" value="N6_MTASE"/>
    <property type="match status" value="1"/>
</dbReference>
<dbReference type="PANTHER" id="PTHR33841:SF1">
    <property type="entry name" value="DNA METHYLTRANSFERASE A"/>
    <property type="match status" value="1"/>
</dbReference>
<evidence type="ECO:0000256" key="1">
    <source>
        <dbReference type="ARBA" id="ARBA00011900"/>
    </source>
</evidence>
<dbReference type="InterPro" id="IPR002052">
    <property type="entry name" value="DNA_methylase_N6_adenine_CS"/>
</dbReference>
<dbReference type="RefSeq" id="WP_279299580.1">
    <property type="nucleotide sequence ID" value="NZ_JAOTIF010000029.1"/>
</dbReference>
<keyword evidence="11" id="KW-1185">Reference proteome</keyword>
<dbReference type="InterPro" id="IPR046819">
    <property type="entry name" value="MmeI_hel"/>
</dbReference>
<dbReference type="PANTHER" id="PTHR33841">
    <property type="entry name" value="DNA METHYLTRANSFERASE YEEA-RELATED"/>
    <property type="match status" value="1"/>
</dbReference>
<evidence type="ECO:0000259" key="5">
    <source>
        <dbReference type="Pfam" id="PF20464"/>
    </source>
</evidence>
<protein>
    <recommendedName>
        <fullName evidence="1">site-specific DNA-methyltransferase (adenine-specific)</fullName>
        <ecNumber evidence="1">2.1.1.72</ecNumber>
    </recommendedName>
</protein>
<keyword evidence="2" id="KW-0489">Methyltransferase</keyword>
<dbReference type="Pfam" id="PF20464">
    <property type="entry name" value="MmeI_N"/>
    <property type="match status" value="1"/>
</dbReference>
<comment type="catalytic activity">
    <reaction evidence="4">
        <text>a 2'-deoxyadenosine in DNA + S-adenosyl-L-methionine = an N(6)-methyl-2'-deoxyadenosine in DNA + S-adenosyl-L-homocysteine + H(+)</text>
        <dbReference type="Rhea" id="RHEA:15197"/>
        <dbReference type="Rhea" id="RHEA-COMP:12418"/>
        <dbReference type="Rhea" id="RHEA-COMP:12419"/>
        <dbReference type="ChEBI" id="CHEBI:15378"/>
        <dbReference type="ChEBI" id="CHEBI:57856"/>
        <dbReference type="ChEBI" id="CHEBI:59789"/>
        <dbReference type="ChEBI" id="CHEBI:90615"/>
        <dbReference type="ChEBI" id="CHEBI:90616"/>
        <dbReference type="EC" id="2.1.1.72"/>
    </reaction>
</comment>
<dbReference type="GO" id="GO:0032259">
    <property type="term" value="P:methylation"/>
    <property type="evidence" value="ECO:0007669"/>
    <property type="project" value="UniProtKB-KW"/>
</dbReference>